<comment type="caution">
    <text evidence="2">The sequence shown here is derived from an EMBL/GenBank/DDBJ whole genome shotgun (WGS) entry which is preliminary data.</text>
</comment>
<evidence type="ECO:0000313" key="3">
    <source>
        <dbReference type="Proteomes" id="UP001138802"/>
    </source>
</evidence>
<gene>
    <name evidence="2" type="ORF">CKO25_09920</name>
</gene>
<evidence type="ECO:0000313" key="2">
    <source>
        <dbReference type="EMBL" id="MBK1644962.1"/>
    </source>
</evidence>
<feature type="region of interest" description="Disordered" evidence="1">
    <location>
        <begin position="213"/>
        <end position="258"/>
    </location>
</feature>
<name>A0A9X0WIX2_9GAMM</name>
<keyword evidence="3" id="KW-1185">Reference proteome</keyword>
<feature type="compositionally biased region" description="Low complexity" evidence="1">
    <location>
        <begin position="213"/>
        <end position="228"/>
    </location>
</feature>
<protein>
    <submittedName>
        <fullName evidence="2">Uncharacterized protein</fullName>
    </submittedName>
</protein>
<proteinExistence type="predicted"/>
<dbReference type="Proteomes" id="UP001138802">
    <property type="component" value="Unassembled WGS sequence"/>
</dbReference>
<feature type="region of interest" description="Disordered" evidence="1">
    <location>
        <begin position="277"/>
        <end position="298"/>
    </location>
</feature>
<organism evidence="2 3">
    <name type="scientific">Thiocapsa imhoffii</name>
    <dbReference type="NCBI Taxonomy" id="382777"/>
    <lineage>
        <taxon>Bacteria</taxon>
        <taxon>Pseudomonadati</taxon>
        <taxon>Pseudomonadota</taxon>
        <taxon>Gammaproteobacteria</taxon>
        <taxon>Chromatiales</taxon>
        <taxon>Chromatiaceae</taxon>
        <taxon>Thiocapsa</taxon>
    </lineage>
</organism>
<sequence>MSLCGSVALGLLQIGCAVSPTTTDTDLRPSMTSLEHKPQLFFPNAKTQEVKAIAMGAARSRGWAIVESTDDRLVVQRPLDPGSPLAQRMATTVGDVEVTSYFVDERGGVKVALDAAILSPTPSGTSPTRIDATEAARPALMESLESLHASWSQNRGRVARAAPPIGGARTAEDDGDEDFGSEGLDEPILAERQPSSWTNESAAALIAPTSTPAPAVTPVAPPATVADRAPVEPRPTTPPMAAMPPAPQPRRTPGGPAPVVDATNIMMRGTASQAPVQPMAFPAPVPQMPSATPPAPRQDPLPSFDPIPVASTSAYYAEQFARLRACNITSQGAILIDSRSDGEVYRIPCLNADSMLVQCQDSDCRGLL</sequence>
<feature type="compositionally biased region" description="Pro residues" evidence="1">
    <location>
        <begin position="232"/>
        <end position="250"/>
    </location>
</feature>
<feature type="compositionally biased region" description="Pro residues" evidence="1">
    <location>
        <begin position="281"/>
        <end position="298"/>
    </location>
</feature>
<dbReference type="AlphaFoldDB" id="A0A9X0WIX2"/>
<reference evidence="2 3" key="1">
    <citation type="journal article" date="2020" name="Microorganisms">
        <title>Osmotic Adaptation and Compatible Solute Biosynthesis of Phototrophic Bacteria as Revealed from Genome Analyses.</title>
        <authorList>
            <person name="Imhoff J.F."/>
            <person name="Rahn T."/>
            <person name="Kunzel S."/>
            <person name="Keller A."/>
            <person name="Neulinger S.C."/>
        </authorList>
    </citation>
    <scope>NUCLEOTIDE SEQUENCE [LARGE SCALE GENOMIC DNA]</scope>
    <source>
        <strain evidence="2 3">DSM 21303</strain>
    </source>
</reference>
<evidence type="ECO:0000256" key="1">
    <source>
        <dbReference type="SAM" id="MobiDB-lite"/>
    </source>
</evidence>
<accession>A0A9X0WIX2</accession>
<dbReference type="EMBL" id="NRSD01000008">
    <property type="protein sequence ID" value="MBK1644962.1"/>
    <property type="molecule type" value="Genomic_DNA"/>
</dbReference>